<evidence type="ECO:0000313" key="2">
    <source>
        <dbReference type="Proteomes" id="UP001645859"/>
    </source>
</evidence>
<accession>A0ABS1SDA7</accession>
<reference evidence="1 2" key="1">
    <citation type="submission" date="2018-09" db="EMBL/GenBank/DDBJ databases">
        <title>Comparative genomics of Leucobacter spp.</title>
        <authorList>
            <person name="Reis A.C."/>
            <person name="Kolvenbach B.A."/>
            <person name="Corvini P.F.X."/>
            <person name="Nunes O.C."/>
        </authorList>
    </citation>
    <scope>NUCLEOTIDE SEQUENCE [LARGE SCALE GENOMIC DNA]</scope>
    <source>
        <strain evidence="1 2">TAN 31504</strain>
    </source>
</reference>
<evidence type="ECO:0000313" key="1">
    <source>
        <dbReference type="EMBL" id="MBL3678536.1"/>
    </source>
</evidence>
<proteinExistence type="predicted"/>
<dbReference type="Proteomes" id="UP001645859">
    <property type="component" value="Unassembled WGS sequence"/>
</dbReference>
<protein>
    <submittedName>
        <fullName evidence="1">Uncharacterized protein</fullName>
    </submittedName>
</protein>
<sequence length="145" mass="15485">MLGRDHAQAGVEALHRRLTDLPVAAGFDRELDVLVLVDAEDVAGRGLLDPCSEDGGAFVVVEVDSAVVIARRLAWEAVRACDIAFHPGVGIEPVAGVVGVARLRHRVSLRLSLPRRPAAQRLTNAGSMRRGSEAALQLLDALRRA</sequence>
<name>A0ABS1SDA7_9MICO</name>
<gene>
    <name evidence="1" type="ORF">D3230_04395</name>
</gene>
<comment type="caution">
    <text evidence="1">The sequence shown here is derived from an EMBL/GenBank/DDBJ whole genome shotgun (WGS) entry which is preliminary data.</text>
</comment>
<organism evidence="1 2">
    <name type="scientific">Leucobacter chromiireducens subsp. solipictus</name>
    <dbReference type="NCBI Taxonomy" id="398235"/>
    <lineage>
        <taxon>Bacteria</taxon>
        <taxon>Bacillati</taxon>
        <taxon>Actinomycetota</taxon>
        <taxon>Actinomycetes</taxon>
        <taxon>Micrococcales</taxon>
        <taxon>Microbacteriaceae</taxon>
        <taxon>Leucobacter</taxon>
    </lineage>
</organism>
<dbReference type="EMBL" id="QYAC01000002">
    <property type="protein sequence ID" value="MBL3678536.1"/>
    <property type="molecule type" value="Genomic_DNA"/>
</dbReference>
<keyword evidence="2" id="KW-1185">Reference proteome</keyword>